<organism evidence="2 3">
    <name type="scientific">Methanospirillum purgamenti</name>
    <dbReference type="NCBI Taxonomy" id="2834276"/>
    <lineage>
        <taxon>Archaea</taxon>
        <taxon>Methanobacteriati</taxon>
        <taxon>Methanobacteriota</taxon>
        <taxon>Stenosarchaea group</taxon>
        <taxon>Methanomicrobia</taxon>
        <taxon>Methanomicrobiales</taxon>
        <taxon>Methanospirillaceae</taxon>
        <taxon>Methanospirillum</taxon>
    </lineage>
</organism>
<dbReference type="GeneID" id="65098508"/>
<keyword evidence="1" id="KW-0812">Transmembrane</keyword>
<keyword evidence="1" id="KW-0472">Membrane</keyword>
<feature type="transmembrane region" description="Helical" evidence="1">
    <location>
        <begin position="6"/>
        <end position="28"/>
    </location>
</feature>
<dbReference type="PIRSF" id="PIRSF019706">
    <property type="entry name" value="EhaB"/>
    <property type="match status" value="1"/>
</dbReference>
<dbReference type="Pfam" id="PF26645">
    <property type="entry name" value="EhaB"/>
    <property type="match status" value="1"/>
</dbReference>
<keyword evidence="3" id="KW-1185">Reference proteome</keyword>
<proteinExistence type="predicted"/>
<evidence type="ECO:0008006" key="4">
    <source>
        <dbReference type="Google" id="ProtNLM"/>
    </source>
</evidence>
<dbReference type="Proteomes" id="UP000680656">
    <property type="component" value="Chromosome"/>
</dbReference>
<dbReference type="KEGG" id="mrtj:KHC33_14950"/>
<dbReference type="RefSeq" id="WP_214419410.1">
    <property type="nucleotide sequence ID" value="NZ_CP075546.1"/>
</dbReference>
<sequence length="161" mass="16888">MITSFLQIAFAALCCWVLFITIDIIWALPREGGVVGAKAIATAVEKAGGDIRGGTMMGNIVSSPDASAGTLLAACGVYCFGIPGGLMATILVYIGNRICYDPGYAGTTGCFFATFMVYLGTLGGIPAEYFIAGMVIAILTIQGISHKHASRLLGALWRIRR</sequence>
<evidence type="ECO:0000313" key="3">
    <source>
        <dbReference type="Proteomes" id="UP000680656"/>
    </source>
</evidence>
<name>A0A8E7B024_9EURY</name>
<evidence type="ECO:0000256" key="1">
    <source>
        <dbReference type="SAM" id="Phobius"/>
    </source>
</evidence>
<accession>A0A8E7B024</accession>
<dbReference type="InterPro" id="IPR011314">
    <property type="entry name" value="Prd_NiFe_hyd_3_EhaB"/>
</dbReference>
<keyword evidence="1" id="KW-1133">Transmembrane helix</keyword>
<feature type="transmembrane region" description="Helical" evidence="1">
    <location>
        <begin position="115"/>
        <end position="141"/>
    </location>
</feature>
<feature type="transmembrane region" description="Helical" evidence="1">
    <location>
        <begin position="71"/>
        <end position="95"/>
    </location>
</feature>
<gene>
    <name evidence="2" type="ORF">KHC33_14950</name>
</gene>
<dbReference type="AlphaFoldDB" id="A0A8E7B024"/>
<protein>
    <recommendedName>
        <fullName evidence="4">Membrane-bound hydrogenase subunit ehaB</fullName>
    </recommendedName>
</protein>
<dbReference type="EMBL" id="CP075546">
    <property type="protein sequence ID" value="QVV88601.1"/>
    <property type="molecule type" value="Genomic_DNA"/>
</dbReference>
<evidence type="ECO:0000313" key="2">
    <source>
        <dbReference type="EMBL" id="QVV88601.1"/>
    </source>
</evidence>
<reference evidence="2 3" key="1">
    <citation type="submission" date="2021-05" db="EMBL/GenBank/DDBJ databases">
        <title>A novel Methanospirillum isolate from a pyrite-forming mixed culture.</title>
        <authorList>
            <person name="Bunk B."/>
            <person name="Sproer C."/>
            <person name="Spring S."/>
            <person name="Pester M."/>
        </authorList>
    </citation>
    <scope>NUCLEOTIDE SEQUENCE [LARGE SCALE GENOMIC DNA]</scope>
    <source>
        <strain evidence="2 3">J.3.6.1-F.2.7.3</strain>
    </source>
</reference>